<evidence type="ECO:0000313" key="3">
    <source>
        <dbReference type="EMBL" id="GMH57783.1"/>
    </source>
</evidence>
<reference evidence="3" key="1">
    <citation type="submission" date="2022-07" db="EMBL/GenBank/DDBJ databases">
        <title>Genome analysis of Parmales, a sister group of diatoms, reveals the evolutionary specialization of diatoms from phago-mixotrophs to photoautotrophs.</title>
        <authorList>
            <person name="Ban H."/>
            <person name="Sato S."/>
            <person name="Yoshikawa S."/>
            <person name="Kazumasa Y."/>
            <person name="Nakamura Y."/>
            <person name="Ichinomiya M."/>
            <person name="Saitoh K."/>
            <person name="Sato N."/>
            <person name="Blanc-Mathieu R."/>
            <person name="Endo H."/>
            <person name="Kuwata A."/>
            <person name="Ogata H."/>
        </authorList>
    </citation>
    <scope>NUCLEOTIDE SEQUENCE</scope>
</reference>
<evidence type="ECO:0000256" key="2">
    <source>
        <dbReference type="SAM" id="MobiDB-lite"/>
    </source>
</evidence>
<feature type="compositionally biased region" description="Basic and acidic residues" evidence="2">
    <location>
        <begin position="247"/>
        <end position="258"/>
    </location>
</feature>
<accession>A0A9W7DWT8</accession>
<feature type="compositionally biased region" description="Polar residues" evidence="2">
    <location>
        <begin position="109"/>
        <end position="120"/>
    </location>
</feature>
<protein>
    <submittedName>
        <fullName evidence="3">Uncharacterized protein</fullName>
    </submittedName>
</protein>
<comment type="caution">
    <text evidence="3">The sequence shown here is derived from an EMBL/GenBank/DDBJ whole genome shotgun (WGS) entry which is preliminary data.</text>
</comment>
<feature type="compositionally biased region" description="Polar residues" evidence="2">
    <location>
        <begin position="231"/>
        <end position="246"/>
    </location>
</feature>
<gene>
    <name evidence="3" type="ORF">TrRE_jg1833</name>
</gene>
<keyword evidence="1" id="KW-0175">Coiled coil</keyword>
<feature type="compositionally biased region" description="Pro residues" evidence="2">
    <location>
        <begin position="146"/>
        <end position="156"/>
    </location>
</feature>
<feature type="compositionally biased region" description="Basic and acidic residues" evidence="2">
    <location>
        <begin position="29"/>
        <end position="46"/>
    </location>
</feature>
<sequence>MVLTEAPRTPTPGSSSLTITNINSMSMNEKLKAWREKVKQDKENRTNNKPVSASKPRPKTPLPKHGMSVPERTTFAYKSANRKLERRKAASNTPSSSASKVSGLAGFSQLKNLSIKANETSTKKKQPKSISASRSLSSSFSKAKSAPPPAPTPSPAAAPVAGTPVTSKLSAISLLRSIKKHSEKKAVAPPPPTPIPPVPPVELVEKETEDVINELNRSVDSVDEDDLPPTSLDSIDSSDSYTTPMKSQEEEVEQKPVEQTEEQQEVEVEVEEEEVEVEEEEEKKEEAEEFIEPSSPYPADDERTPERRSKDYCAVMFHLEVKKQEDKEKAQTILQMEQRMTKEIAILTMRHEAEIEEMRSESAETEQMVTALTTQLKTGLTIAIAKNKALEEELKEAKEAKRQLEEAISKGGL</sequence>
<keyword evidence="4" id="KW-1185">Reference proteome</keyword>
<dbReference type="AlphaFoldDB" id="A0A9W7DWT8"/>
<dbReference type="EMBL" id="BRXZ01003585">
    <property type="protein sequence ID" value="GMH57783.1"/>
    <property type="molecule type" value="Genomic_DNA"/>
</dbReference>
<feature type="compositionally biased region" description="Polar residues" evidence="2">
    <location>
        <begin position="90"/>
        <end position="100"/>
    </location>
</feature>
<feature type="compositionally biased region" description="Acidic residues" evidence="2">
    <location>
        <begin position="259"/>
        <end position="291"/>
    </location>
</feature>
<evidence type="ECO:0000313" key="4">
    <source>
        <dbReference type="Proteomes" id="UP001165082"/>
    </source>
</evidence>
<organism evidence="3 4">
    <name type="scientific">Triparma retinervis</name>
    <dbReference type="NCBI Taxonomy" id="2557542"/>
    <lineage>
        <taxon>Eukaryota</taxon>
        <taxon>Sar</taxon>
        <taxon>Stramenopiles</taxon>
        <taxon>Ochrophyta</taxon>
        <taxon>Bolidophyceae</taxon>
        <taxon>Parmales</taxon>
        <taxon>Triparmaceae</taxon>
        <taxon>Triparma</taxon>
    </lineage>
</organism>
<feature type="compositionally biased region" description="Pro residues" evidence="2">
    <location>
        <begin position="188"/>
        <end position="200"/>
    </location>
</feature>
<dbReference type="OrthoDB" id="10453352at2759"/>
<proteinExistence type="predicted"/>
<evidence type="ECO:0000256" key="1">
    <source>
        <dbReference type="SAM" id="Coils"/>
    </source>
</evidence>
<feature type="coiled-coil region" evidence="1">
    <location>
        <begin position="348"/>
        <end position="410"/>
    </location>
</feature>
<dbReference type="Proteomes" id="UP001165082">
    <property type="component" value="Unassembled WGS sequence"/>
</dbReference>
<feature type="compositionally biased region" description="Polar residues" evidence="2">
    <location>
        <begin position="11"/>
        <end position="27"/>
    </location>
</feature>
<feature type="region of interest" description="Disordered" evidence="2">
    <location>
        <begin position="1"/>
        <end position="163"/>
    </location>
</feature>
<feature type="region of interest" description="Disordered" evidence="2">
    <location>
        <begin position="181"/>
        <end position="308"/>
    </location>
</feature>
<name>A0A9W7DWT8_9STRA</name>
<feature type="compositionally biased region" description="Low complexity" evidence="2">
    <location>
        <begin position="128"/>
        <end position="145"/>
    </location>
</feature>